<dbReference type="InterPro" id="IPR056909">
    <property type="entry name" value="SU10_portal"/>
</dbReference>
<accession>A0A0F9LHL1</accession>
<evidence type="ECO:0000313" key="2">
    <source>
        <dbReference type="EMBL" id="KKM86745.1"/>
    </source>
</evidence>
<protein>
    <submittedName>
        <fullName evidence="1">Uncharacterized protein</fullName>
    </submittedName>
</protein>
<feature type="non-terminal residue" evidence="1">
    <location>
        <position position="1"/>
    </location>
</feature>
<dbReference type="EMBL" id="LAZR01007220">
    <property type="protein sequence ID" value="KKM86646.1"/>
    <property type="molecule type" value="Genomic_DNA"/>
</dbReference>
<proteinExistence type="predicted"/>
<dbReference type="EMBL" id="LAZR01007207">
    <property type="protein sequence ID" value="KKM86745.1"/>
    <property type="molecule type" value="Genomic_DNA"/>
</dbReference>
<evidence type="ECO:0000313" key="1">
    <source>
        <dbReference type="EMBL" id="KKM86646.1"/>
    </source>
</evidence>
<comment type="caution">
    <text evidence="1">The sequence shown here is derived from an EMBL/GenBank/DDBJ whole genome shotgun (WGS) entry which is preliminary data.</text>
</comment>
<gene>
    <name evidence="2" type="ORF">LCGC14_1275870</name>
    <name evidence="1" type="ORF">LCGC14_1276860</name>
</gene>
<sequence length="630" mass="71126">EGTKESLLSYLYDEMVRHDMERQDAIQILLDQQKDYWAEPSLKRRKFPFLGASNLVIPLNAIAAESVQARVMTMVWASTPVIAANIRDPKFASAEHPLENYLDYELRHNMHARTMMNSSCFETVKYGTGVAKSDYLKLVKKAVRHNAAGEREEFPVVIKDGATMDSVAYANYIMPNHAQDPQTAPWCGELMHNTPFGIKNLEEATLFYPGTFEHLTNHFRTRSRTGTSLERAFTAGQEDLEKTAAIFPELVDFRLLYLSFDVDGDDKLEEIVVWYHHDSRFLMGARYNWNSDLRRPYRIVQYIPVEHRWRGLGVSKQNSQFQKEVTTIHRQRLDNATIANMRMFKINRLSGYGPKEPIFPGKMWFVDDMDHIDTIQLGEVYSSSFSNEQSSVLYSQQRTGVNEVILGMPQVGTPGTATGDLARIQEGNKKFDFSMDNIRDWFSILTMDAFLNIKQFGPRHPEYFSSAEGGVEVLKILGQSIGDIRKGILFEVKAAGQAQNRLLDRNNWQQIGALTNQYYVSMIQLAIQSGRPDLVTLILNKGMLAATEVMKQILESFDVRSINRILVTEVEELLGQAKLLPGGSQSDSLDGADRGTKDIAEAERMAAISRIIAGNGGGGELPVEIGERLG</sequence>
<dbReference type="AlphaFoldDB" id="A0A0F9LHL1"/>
<name>A0A0F9LHL1_9ZZZZ</name>
<dbReference type="Pfam" id="PF23899">
    <property type="entry name" value="SU10_portal"/>
    <property type="match status" value="1"/>
</dbReference>
<reference evidence="1" key="1">
    <citation type="journal article" date="2015" name="Nature">
        <title>Complex archaea that bridge the gap between prokaryotes and eukaryotes.</title>
        <authorList>
            <person name="Spang A."/>
            <person name="Saw J.H."/>
            <person name="Jorgensen S.L."/>
            <person name="Zaremba-Niedzwiedzka K."/>
            <person name="Martijn J."/>
            <person name="Lind A.E."/>
            <person name="van Eijk R."/>
            <person name="Schleper C."/>
            <person name="Guy L."/>
            <person name="Ettema T.J."/>
        </authorList>
    </citation>
    <scope>NUCLEOTIDE SEQUENCE</scope>
</reference>
<organism evidence="1">
    <name type="scientific">marine sediment metagenome</name>
    <dbReference type="NCBI Taxonomy" id="412755"/>
    <lineage>
        <taxon>unclassified sequences</taxon>
        <taxon>metagenomes</taxon>
        <taxon>ecological metagenomes</taxon>
    </lineage>
</organism>